<accession>A0ABV7ECY4</accession>
<keyword evidence="3" id="KW-1185">Reference proteome</keyword>
<name>A0ABV7ECY4_9SPHN</name>
<dbReference type="Proteomes" id="UP001595378">
    <property type="component" value="Unassembled WGS sequence"/>
</dbReference>
<sequence>MALAVPAAAQQPANGELPVAEGKRATEQARTAQGNNRGYVVGKGGVARLSADNGEQPGSTEMGDAAPAESFEPATPPPPPAARAIGVNEPGVNRAAAPDVPIGVNEPGVNRASRPQ</sequence>
<evidence type="ECO:0000313" key="3">
    <source>
        <dbReference type="Proteomes" id="UP001595378"/>
    </source>
</evidence>
<comment type="caution">
    <text evidence="2">The sequence shown here is derived from an EMBL/GenBank/DDBJ whole genome shotgun (WGS) entry which is preliminary data.</text>
</comment>
<proteinExistence type="predicted"/>
<dbReference type="EMBL" id="JBHRSU010000005">
    <property type="protein sequence ID" value="MFC3100519.1"/>
    <property type="molecule type" value="Genomic_DNA"/>
</dbReference>
<organism evidence="2 3">
    <name type="scientific">Alteraurantiacibacter lauratis</name>
    <dbReference type="NCBI Taxonomy" id="2054627"/>
    <lineage>
        <taxon>Bacteria</taxon>
        <taxon>Pseudomonadati</taxon>
        <taxon>Pseudomonadota</taxon>
        <taxon>Alphaproteobacteria</taxon>
        <taxon>Sphingomonadales</taxon>
        <taxon>Erythrobacteraceae</taxon>
        <taxon>Alteraurantiacibacter</taxon>
    </lineage>
</organism>
<dbReference type="RefSeq" id="WP_336917768.1">
    <property type="nucleotide sequence ID" value="NZ_JBANRN010000002.1"/>
</dbReference>
<reference evidence="3" key="1">
    <citation type="journal article" date="2019" name="Int. J. Syst. Evol. Microbiol.">
        <title>The Global Catalogue of Microorganisms (GCM) 10K type strain sequencing project: providing services to taxonomists for standard genome sequencing and annotation.</title>
        <authorList>
            <consortium name="The Broad Institute Genomics Platform"/>
            <consortium name="The Broad Institute Genome Sequencing Center for Infectious Disease"/>
            <person name="Wu L."/>
            <person name="Ma J."/>
        </authorList>
    </citation>
    <scope>NUCLEOTIDE SEQUENCE [LARGE SCALE GENOMIC DNA]</scope>
    <source>
        <strain evidence="3">KCTC 52606</strain>
    </source>
</reference>
<feature type="region of interest" description="Disordered" evidence="1">
    <location>
        <begin position="1"/>
        <end position="116"/>
    </location>
</feature>
<feature type="compositionally biased region" description="Low complexity" evidence="1">
    <location>
        <begin position="1"/>
        <end position="13"/>
    </location>
</feature>
<gene>
    <name evidence="2" type="ORF">ACFODK_06400</name>
</gene>
<protein>
    <recommendedName>
        <fullName evidence="4">Translation initiation factor IF-2</fullName>
    </recommendedName>
</protein>
<evidence type="ECO:0000313" key="2">
    <source>
        <dbReference type="EMBL" id="MFC3100519.1"/>
    </source>
</evidence>
<evidence type="ECO:0008006" key="4">
    <source>
        <dbReference type="Google" id="ProtNLM"/>
    </source>
</evidence>
<evidence type="ECO:0000256" key="1">
    <source>
        <dbReference type="SAM" id="MobiDB-lite"/>
    </source>
</evidence>